<feature type="transmembrane region" description="Helical" evidence="6">
    <location>
        <begin position="15"/>
        <end position="40"/>
    </location>
</feature>
<dbReference type="InterPro" id="IPR000223">
    <property type="entry name" value="Pept_S26A_signal_pept_1"/>
</dbReference>
<keyword evidence="6" id="KW-0812">Transmembrane</keyword>
<dbReference type="NCBIfam" id="TIGR02227">
    <property type="entry name" value="sigpep_I_bact"/>
    <property type="match status" value="1"/>
</dbReference>
<keyword evidence="6" id="KW-0472">Membrane</keyword>
<feature type="domain" description="Peptidase S26" evidence="7">
    <location>
        <begin position="22"/>
        <end position="231"/>
    </location>
</feature>
<evidence type="ECO:0000256" key="4">
    <source>
        <dbReference type="ARBA" id="ARBA00013208"/>
    </source>
</evidence>
<protein>
    <recommendedName>
        <fullName evidence="4 6">Signal peptidase I</fullName>
        <ecNumber evidence="4 6">3.4.21.89</ecNumber>
    </recommendedName>
</protein>
<keyword evidence="6" id="KW-1133">Transmembrane helix</keyword>
<dbReference type="InterPro" id="IPR019758">
    <property type="entry name" value="Pept_S26A_signal_pept_1_CS"/>
</dbReference>
<keyword evidence="9" id="KW-1185">Reference proteome</keyword>
<dbReference type="EMBL" id="BAABEO010000023">
    <property type="protein sequence ID" value="GAA3693110.1"/>
    <property type="molecule type" value="Genomic_DNA"/>
</dbReference>
<dbReference type="EC" id="3.4.21.89" evidence="4 6"/>
<proteinExistence type="inferred from homology"/>
<keyword evidence="6" id="KW-0645">Protease</keyword>
<dbReference type="PANTHER" id="PTHR43390:SF1">
    <property type="entry name" value="CHLOROPLAST PROCESSING PEPTIDASE"/>
    <property type="match status" value="1"/>
</dbReference>
<dbReference type="InterPro" id="IPR036286">
    <property type="entry name" value="LexA/Signal_pep-like_sf"/>
</dbReference>
<evidence type="ECO:0000256" key="5">
    <source>
        <dbReference type="ARBA" id="ARBA00022801"/>
    </source>
</evidence>
<reference evidence="9" key="1">
    <citation type="journal article" date="2019" name="Int. J. Syst. Evol. Microbiol.">
        <title>The Global Catalogue of Microorganisms (GCM) 10K type strain sequencing project: providing services to taxonomists for standard genome sequencing and annotation.</title>
        <authorList>
            <consortium name="The Broad Institute Genomics Platform"/>
            <consortium name="The Broad Institute Genome Sequencing Center for Infectious Disease"/>
            <person name="Wu L."/>
            <person name="Ma J."/>
        </authorList>
    </citation>
    <scope>NUCLEOTIDE SEQUENCE [LARGE SCALE GENOMIC DNA]</scope>
    <source>
        <strain evidence="9">JCM 30742</strain>
    </source>
</reference>
<gene>
    <name evidence="8" type="ORF">GCM10023081_33100</name>
</gene>
<dbReference type="CDD" id="cd06530">
    <property type="entry name" value="S26_SPase_I"/>
    <property type="match status" value="1"/>
</dbReference>
<evidence type="ECO:0000313" key="8">
    <source>
        <dbReference type="EMBL" id="GAA3693110.1"/>
    </source>
</evidence>
<organism evidence="8 9">
    <name type="scientific">Arthrobacter ginkgonis</name>
    <dbReference type="NCBI Taxonomy" id="1630594"/>
    <lineage>
        <taxon>Bacteria</taxon>
        <taxon>Bacillati</taxon>
        <taxon>Actinomycetota</taxon>
        <taxon>Actinomycetes</taxon>
        <taxon>Micrococcales</taxon>
        <taxon>Micrococcaceae</taxon>
        <taxon>Arthrobacter</taxon>
    </lineage>
</organism>
<dbReference type="PANTHER" id="PTHR43390">
    <property type="entry name" value="SIGNAL PEPTIDASE I"/>
    <property type="match status" value="1"/>
</dbReference>
<dbReference type="SUPFAM" id="SSF51306">
    <property type="entry name" value="LexA/Signal peptidase"/>
    <property type="match status" value="1"/>
</dbReference>
<evidence type="ECO:0000256" key="6">
    <source>
        <dbReference type="RuleBase" id="RU362042"/>
    </source>
</evidence>
<dbReference type="InterPro" id="IPR019533">
    <property type="entry name" value="Peptidase_S26"/>
</dbReference>
<dbReference type="Gene3D" id="2.10.109.10">
    <property type="entry name" value="Umud Fragment, subunit A"/>
    <property type="match status" value="1"/>
</dbReference>
<comment type="catalytic activity">
    <reaction evidence="1 6">
        <text>Cleavage of hydrophobic, N-terminal signal or leader sequences from secreted and periplasmic proteins.</text>
        <dbReference type="EC" id="3.4.21.89"/>
    </reaction>
</comment>
<evidence type="ECO:0000313" key="9">
    <source>
        <dbReference type="Proteomes" id="UP001500752"/>
    </source>
</evidence>
<evidence type="ECO:0000259" key="7">
    <source>
        <dbReference type="Pfam" id="PF10502"/>
    </source>
</evidence>
<comment type="similarity">
    <text evidence="3 6">Belongs to the peptidase S26 family.</text>
</comment>
<sequence>MAILRRTSGDERRHLPLWLLTLVNVVVAVAVVALVQMFLVKLYSVPSGSMETTLNVGDRILVNRLAYGGGAPPSGDIVVFGADAAWEQEFLANEQDVAERVLRGFGDLTGIGPSNEKFLVKRVIGAPGDTVECCSPEGAVTVNGQALAEDYLYEDFDFAPGTLDCASTPASFRCFGPIAVPEDKVLVLGDHRSTSSDSVATCRGRDREAQATCARFVSPPDVVGKVVLKAWPPSDWRAF</sequence>
<evidence type="ECO:0000256" key="3">
    <source>
        <dbReference type="ARBA" id="ARBA00009370"/>
    </source>
</evidence>
<dbReference type="Proteomes" id="UP001500752">
    <property type="component" value="Unassembled WGS sequence"/>
</dbReference>
<dbReference type="Pfam" id="PF10502">
    <property type="entry name" value="Peptidase_S26"/>
    <property type="match status" value="1"/>
</dbReference>
<dbReference type="RefSeq" id="WP_345152489.1">
    <property type="nucleotide sequence ID" value="NZ_BAABEO010000023.1"/>
</dbReference>
<accession>A0ABP7CRQ0</accession>
<keyword evidence="5 6" id="KW-0378">Hydrolase</keyword>
<evidence type="ECO:0000256" key="2">
    <source>
        <dbReference type="ARBA" id="ARBA00004401"/>
    </source>
</evidence>
<name>A0ABP7CRQ0_9MICC</name>
<comment type="subcellular location">
    <subcellularLocation>
        <location evidence="2">Cell membrane</location>
        <topology evidence="2">Single-pass type II membrane protein</topology>
    </subcellularLocation>
    <subcellularLocation>
        <location evidence="6">Membrane</location>
        <topology evidence="6">Single-pass type II membrane protein</topology>
    </subcellularLocation>
</comment>
<dbReference type="PRINTS" id="PR00727">
    <property type="entry name" value="LEADERPTASE"/>
</dbReference>
<dbReference type="PROSITE" id="PS00761">
    <property type="entry name" value="SPASE_I_3"/>
    <property type="match status" value="1"/>
</dbReference>
<evidence type="ECO:0000256" key="1">
    <source>
        <dbReference type="ARBA" id="ARBA00000677"/>
    </source>
</evidence>
<comment type="caution">
    <text evidence="8">The sequence shown here is derived from an EMBL/GenBank/DDBJ whole genome shotgun (WGS) entry which is preliminary data.</text>
</comment>